<dbReference type="Proteomes" id="UP000400981">
    <property type="component" value="Unassembled WGS sequence"/>
</dbReference>
<dbReference type="InterPro" id="IPR029149">
    <property type="entry name" value="Creatin/AminoP/Spt16_N"/>
</dbReference>
<dbReference type="GO" id="GO:0004177">
    <property type="term" value="F:aminopeptidase activity"/>
    <property type="evidence" value="ECO:0007669"/>
    <property type="project" value="UniProtKB-KW"/>
</dbReference>
<keyword evidence="3" id="KW-0031">Aminopeptidase</keyword>
<evidence type="ECO:0000313" key="4">
    <source>
        <dbReference type="Proteomes" id="UP000400981"/>
    </source>
</evidence>
<evidence type="ECO:0000259" key="1">
    <source>
        <dbReference type="Pfam" id="PF00557"/>
    </source>
</evidence>
<dbReference type="InterPro" id="IPR000587">
    <property type="entry name" value="Creatinase_N"/>
</dbReference>
<protein>
    <submittedName>
        <fullName evidence="3">Aminopeptidase</fullName>
    </submittedName>
</protein>
<sequence length="424" mass="46762">MPQQASRLRRLTFTDITQHIADKDFAMPTLSHATRQYRRGLMNDLMDRARVDALVFTAADFFQWATNFHVDVQTWERPIAICVPRNGEPFAVMNELSTHHLMMARERGHLWLDLDRVTLYAEHPRVTQRQPLLAEVPALMADTLRAAGLATSRIGVDAAGGPLARAGTLLPDAKLVPMLAEMRALRWVKHDEEIAIMRAAAELADWVQDRYRENIRPGRLVQELDYAMAALMVTEGAKRFPGENLEVMRCWTLSGPASASPHGDGASCGARISAGDGMVNIVIPRLNGLVIENERTWFCGKPSSDQARYYEVARAANEAAVNAAVTGKPVSGIDAAAQAVIEKAGCGEYIRHRTGHGMGIIGHEYPDDMAFNHRPLLANEVYSAEPGIYVYGLGGFRLDDSVVTGDTPEMLTRTPRTLAHATID</sequence>
<feature type="domain" description="Creatinase N-terminal" evidence="2">
    <location>
        <begin position="43"/>
        <end position="188"/>
    </location>
</feature>
<dbReference type="Pfam" id="PF01321">
    <property type="entry name" value="Creatinase_N"/>
    <property type="match status" value="1"/>
</dbReference>
<dbReference type="Gene3D" id="3.90.230.10">
    <property type="entry name" value="Creatinase/methionine aminopeptidase superfamily"/>
    <property type="match status" value="1"/>
</dbReference>
<dbReference type="SUPFAM" id="SSF55920">
    <property type="entry name" value="Creatinase/aminopeptidase"/>
    <property type="match status" value="1"/>
</dbReference>
<name>A0A5E4RUA4_9BURK</name>
<evidence type="ECO:0000313" key="3">
    <source>
        <dbReference type="EMBL" id="VVD66012.1"/>
    </source>
</evidence>
<dbReference type="AlphaFoldDB" id="A0A5E4RUA4"/>
<dbReference type="PANTHER" id="PTHR46112">
    <property type="entry name" value="AMINOPEPTIDASE"/>
    <property type="match status" value="1"/>
</dbReference>
<keyword evidence="3" id="KW-0645">Protease</keyword>
<evidence type="ECO:0000259" key="2">
    <source>
        <dbReference type="Pfam" id="PF01321"/>
    </source>
</evidence>
<dbReference type="InterPro" id="IPR036005">
    <property type="entry name" value="Creatinase/aminopeptidase-like"/>
</dbReference>
<dbReference type="InterPro" id="IPR050659">
    <property type="entry name" value="Peptidase_M24B"/>
</dbReference>
<dbReference type="InterPro" id="IPR000994">
    <property type="entry name" value="Pept_M24"/>
</dbReference>
<dbReference type="PANTHER" id="PTHR46112:SF2">
    <property type="entry name" value="XAA-PRO AMINOPEPTIDASE P-RELATED"/>
    <property type="match status" value="1"/>
</dbReference>
<dbReference type="EMBL" id="CABPSH010000001">
    <property type="protein sequence ID" value="VVD66012.1"/>
    <property type="molecule type" value="Genomic_DNA"/>
</dbReference>
<organism evidence="3 4">
    <name type="scientific">Pandoraea eparura</name>
    <dbReference type="NCBI Taxonomy" id="2508291"/>
    <lineage>
        <taxon>Bacteria</taxon>
        <taxon>Pseudomonadati</taxon>
        <taxon>Pseudomonadota</taxon>
        <taxon>Betaproteobacteria</taxon>
        <taxon>Burkholderiales</taxon>
        <taxon>Burkholderiaceae</taxon>
        <taxon>Pandoraea</taxon>
    </lineage>
</organism>
<gene>
    <name evidence="3" type="ORF">PEP31012_00352</name>
</gene>
<dbReference type="CDD" id="cd01066">
    <property type="entry name" value="APP_MetAP"/>
    <property type="match status" value="1"/>
</dbReference>
<feature type="domain" description="Peptidase M24" evidence="1">
    <location>
        <begin position="196"/>
        <end position="403"/>
    </location>
</feature>
<dbReference type="SUPFAM" id="SSF53092">
    <property type="entry name" value="Creatinase/prolidase N-terminal domain"/>
    <property type="match status" value="1"/>
</dbReference>
<keyword evidence="4" id="KW-1185">Reference proteome</keyword>
<proteinExistence type="predicted"/>
<dbReference type="Gene3D" id="3.40.350.10">
    <property type="entry name" value="Creatinase/prolidase N-terminal domain"/>
    <property type="match status" value="1"/>
</dbReference>
<dbReference type="Pfam" id="PF00557">
    <property type="entry name" value="Peptidase_M24"/>
    <property type="match status" value="1"/>
</dbReference>
<keyword evidence="3" id="KW-0378">Hydrolase</keyword>
<reference evidence="3 4" key="1">
    <citation type="submission" date="2019-08" db="EMBL/GenBank/DDBJ databases">
        <authorList>
            <person name="Peeters C."/>
        </authorList>
    </citation>
    <scope>NUCLEOTIDE SEQUENCE [LARGE SCALE GENOMIC DNA]</scope>
    <source>
        <strain evidence="3 4">LMG 31012</strain>
    </source>
</reference>
<accession>A0A5E4RUA4</accession>